<keyword evidence="1 10" id="KW-0963">Cytoplasm</keyword>
<evidence type="ECO:0000256" key="5">
    <source>
        <dbReference type="ARBA" id="ARBA00022741"/>
    </source>
</evidence>
<keyword evidence="5 10" id="KW-0547">Nucleotide-binding</keyword>
<dbReference type="GO" id="GO:0046872">
    <property type="term" value="F:metal ion binding"/>
    <property type="evidence" value="ECO:0007669"/>
    <property type="project" value="UniProtKB-KW"/>
</dbReference>
<feature type="binding site" evidence="10">
    <location>
        <position position="286"/>
    </location>
    <ligand>
        <name>Zn(2+)</name>
        <dbReference type="ChEBI" id="CHEBI:29105"/>
    </ligand>
</feature>
<dbReference type="SUPFAM" id="SSF52540">
    <property type="entry name" value="P-loop containing nucleoside triphosphate hydrolases"/>
    <property type="match status" value="1"/>
</dbReference>
<comment type="similarity">
    <text evidence="10">Belongs to the TRAFAC class YlqF/YawG GTPase family. RsgA subfamily.</text>
</comment>
<feature type="domain" description="EngC GTPase" evidence="12">
    <location>
        <begin position="101"/>
        <end position="248"/>
    </location>
</feature>
<keyword evidence="3 10" id="KW-0479">Metal-binding</keyword>
<dbReference type="CDD" id="cd01854">
    <property type="entry name" value="YjeQ_EngC"/>
    <property type="match status" value="1"/>
</dbReference>
<dbReference type="InterPro" id="IPR027417">
    <property type="entry name" value="P-loop_NTPase"/>
</dbReference>
<proteinExistence type="inferred from homology"/>
<dbReference type="InterPro" id="IPR030378">
    <property type="entry name" value="G_CP_dom"/>
</dbReference>
<evidence type="ECO:0000256" key="1">
    <source>
        <dbReference type="ARBA" id="ARBA00022490"/>
    </source>
</evidence>
<organism evidence="14 15">
    <name type="scientific">Pseudoteredinibacter isoporae</name>
    <dbReference type="NCBI Taxonomy" id="570281"/>
    <lineage>
        <taxon>Bacteria</taxon>
        <taxon>Pseudomonadati</taxon>
        <taxon>Pseudomonadota</taxon>
        <taxon>Gammaproteobacteria</taxon>
        <taxon>Cellvibrionales</taxon>
        <taxon>Cellvibrionaceae</taxon>
        <taxon>Pseudoteredinibacter</taxon>
    </lineage>
</organism>
<feature type="binding site" evidence="10">
    <location>
        <begin position="192"/>
        <end position="200"/>
    </location>
    <ligand>
        <name>GTP</name>
        <dbReference type="ChEBI" id="CHEBI:37565"/>
    </ligand>
</feature>
<keyword evidence="2 10" id="KW-0690">Ribosome biogenesis</keyword>
<dbReference type="PROSITE" id="PS50936">
    <property type="entry name" value="ENGC_GTPASE"/>
    <property type="match status" value="1"/>
</dbReference>
<reference evidence="14 15" key="1">
    <citation type="submission" date="2020-08" db="EMBL/GenBank/DDBJ databases">
        <title>Genomic Encyclopedia of Type Strains, Phase IV (KMG-IV): sequencing the most valuable type-strain genomes for metagenomic binning, comparative biology and taxonomic classification.</title>
        <authorList>
            <person name="Goeker M."/>
        </authorList>
    </citation>
    <scope>NUCLEOTIDE SEQUENCE [LARGE SCALE GENOMIC DNA]</scope>
    <source>
        <strain evidence="14 15">DSM 22368</strain>
    </source>
</reference>
<feature type="binding site" evidence="10">
    <location>
        <position position="273"/>
    </location>
    <ligand>
        <name>Zn(2+)</name>
        <dbReference type="ChEBI" id="CHEBI:29105"/>
    </ligand>
</feature>
<keyword evidence="9 10" id="KW-0342">GTP-binding</keyword>
<comment type="caution">
    <text evidence="14">The sequence shown here is derived from an EMBL/GenBank/DDBJ whole genome shotgun (WGS) entry which is preliminary data.</text>
</comment>
<feature type="binding site" evidence="10">
    <location>
        <position position="280"/>
    </location>
    <ligand>
        <name>Zn(2+)</name>
        <dbReference type="ChEBI" id="CHEBI:29105"/>
    </ligand>
</feature>
<comment type="subunit">
    <text evidence="10">Monomer. Associates with 30S ribosomal subunit, binds 16S rRNA.</text>
</comment>
<feature type="region of interest" description="Disordered" evidence="11">
    <location>
        <begin position="207"/>
        <end position="238"/>
    </location>
</feature>
<keyword evidence="8 10" id="KW-0694">RNA-binding</keyword>
<evidence type="ECO:0000256" key="3">
    <source>
        <dbReference type="ARBA" id="ARBA00022723"/>
    </source>
</evidence>
<evidence type="ECO:0000256" key="4">
    <source>
        <dbReference type="ARBA" id="ARBA00022730"/>
    </source>
</evidence>
<evidence type="ECO:0000256" key="8">
    <source>
        <dbReference type="ARBA" id="ARBA00022884"/>
    </source>
</evidence>
<keyword evidence="7 10" id="KW-0862">Zinc</keyword>
<comment type="cofactor">
    <cofactor evidence="10">
        <name>Zn(2+)</name>
        <dbReference type="ChEBI" id="CHEBI:29105"/>
    </cofactor>
    <text evidence="10">Binds 1 zinc ion per subunit.</text>
</comment>
<dbReference type="Pfam" id="PF03193">
    <property type="entry name" value="RsgA_GTPase"/>
    <property type="match status" value="1"/>
</dbReference>
<dbReference type="PROSITE" id="PS51721">
    <property type="entry name" value="G_CP"/>
    <property type="match status" value="1"/>
</dbReference>
<dbReference type="HAMAP" id="MF_01820">
    <property type="entry name" value="GTPase_RsgA"/>
    <property type="match status" value="1"/>
</dbReference>
<accession>A0A7X0JR43</accession>
<evidence type="ECO:0000256" key="7">
    <source>
        <dbReference type="ARBA" id="ARBA00022833"/>
    </source>
</evidence>
<feature type="domain" description="CP-type G" evidence="13">
    <location>
        <begin position="95"/>
        <end position="250"/>
    </location>
</feature>
<feature type="binding site" evidence="10">
    <location>
        <position position="278"/>
    </location>
    <ligand>
        <name>Zn(2+)</name>
        <dbReference type="ChEBI" id="CHEBI:29105"/>
    </ligand>
</feature>
<evidence type="ECO:0000256" key="2">
    <source>
        <dbReference type="ARBA" id="ARBA00022517"/>
    </source>
</evidence>
<dbReference type="GO" id="GO:0042274">
    <property type="term" value="P:ribosomal small subunit biogenesis"/>
    <property type="evidence" value="ECO:0007669"/>
    <property type="project" value="UniProtKB-UniRule"/>
</dbReference>
<dbReference type="InterPro" id="IPR010914">
    <property type="entry name" value="RsgA_GTPase_dom"/>
</dbReference>
<dbReference type="Proteomes" id="UP000528457">
    <property type="component" value="Unassembled WGS sequence"/>
</dbReference>
<evidence type="ECO:0000256" key="9">
    <source>
        <dbReference type="ARBA" id="ARBA00023134"/>
    </source>
</evidence>
<evidence type="ECO:0000259" key="13">
    <source>
        <dbReference type="PROSITE" id="PS51721"/>
    </source>
</evidence>
<name>A0A7X0JR43_9GAMM</name>
<comment type="function">
    <text evidence="10">One of several proteins that assist in the late maturation steps of the functional core of the 30S ribosomal subunit. Helps release RbfA from mature subunits. May play a role in the assembly of ribosomal proteins into the subunit. Circularly permuted GTPase that catalyzes slow GTP hydrolysis, GTPase activity is stimulated by the 30S ribosomal subunit.</text>
</comment>
<dbReference type="PANTHER" id="PTHR32120">
    <property type="entry name" value="SMALL RIBOSOMAL SUBUNIT BIOGENESIS GTPASE RSGA"/>
    <property type="match status" value="1"/>
</dbReference>
<dbReference type="AlphaFoldDB" id="A0A7X0JR43"/>
<dbReference type="RefSeq" id="WP_166850298.1">
    <property type="nucleotide sequence ID" value="NZ_JAAONY010000001.1"/>
</dbReference>
<evidence type="ECO:0000313" key="15">
    <source>
        <dbReference type="Proteomes" id="UP000528457"/>
    </source>
</evidence>
<keyword evidence="15" id="KW-1185">Reference proteome</keyword>
<dbReference type="InterPro" id="IPR004881">
    <property type="entry name" value="Ribosome_biogen_GTPase_RsgA"/>
</dbReference>
<dbReference type="Gene3D" id="1.10.40.50">
    <property type="entry name" value="Probable gtpase engc, domain 3"/>
    <property type="match status" value="1"/>
</dbReference>
<feature type="binding site" evidence="10">
    <location>
        <begin position="140"/>
        <end position="143"/>
    </location>
    <ligand>
        <name>GTP</name>
        <dbReference type="ChEBI" id="CHEBI:37565"/>
    </ligand>
</feature>
<evidence type="ECO:0000256" key="6">
    <source>
        <dbReference type="ARBA" id="ARBA00022801"/>
    </source>
</evidence>
<dbReference type="GO" id="GO:0005525">
    <property type="term" value="F:GTP binding"/>
    <property type="evidence" value="ECO:0007669"/>
    <property type="project" value="UniProtKB-UniRule"/>
</dbReference>
<dbReference type="Gene3D" id="3.40.50.300">
    <property type="entry name" value="P-loop containing nucleotide triphosphate hydrolases"/>
    <property type="match status" value="1"/>
</dbReference>
<keyword evidence="4 10" id="KW-0699">rRNA-binding</keyword>
<dbReference type="InParanoid" id="A0A7X0JR43"/>
<gene>
    <name evidence="10" type="primary">rsgA</name>
    <name evidence="14" type="ORF">HNR48_001045</name>
</gene>
<sequence>MTTRFSLSQWGWSPFFQQQLTLAESSDYLAARVIAQHRSYLELITELGQRKLTLTNAMPTLAVGDWLLLYEDGRFYRALDRLSLFSRKSAGSKLSEQLIAVNVDTVFITSAMNRDFSLNRIERYLALTKEAGAEAVVVLTKSDLCENPEQYVTQAQTLDPFLVVEPVNALDFSRVKSLMPWCKSGNTVAILGSSGVGKSTLVNTLLGQSTQQTGSARDDDDKGRHTTTSRSLHPMPNGGVLLDTPGMRELQLANCESGVQETFSDISTLAEQCRYKDCQHESEPGCAVQQAIENGSLDSRRLESYLKLMREQAHNGASLAERRARDRSLSRYYRSVLNESNKFKKGR</sequence>
<dbReference type="EMBL" id="JACHHT010000001">
    <property type="protein sequence ID" value="MBB6520767.1"/>
    <property type="molecule type" value="Genomic_DNA"/>
</dbReference>
<dbReference type="EC" id="3.6.1.-" evidence="10"/>
<dbReference type="NCBIfam" id="TIGR00157">
    <property type="entry name" value="ribosome small subunit-dependent GTPase A"/>
    <property type="match status" value="1"/>
</dbReference>
<dbReference type="GO" id="GO:0005737">
    <property type="term" value="C:cytoplasm"/>
    <property type="evidence" value="ECO:0007669"/>
    <property type="project" value="UniProtKB-SubCell"/>
</dbReference>
<evidence type="ECO:0000313" key="14">
    <source>
        <dbReference type="EMBL" id="MBB6520767.1"/>
    </source>
</evidence>
<dbReference type="GO" id="GO:0019843">
    <property type="term" value="F:rRNA binding"/>
    <property type="evidence" value="ECO:0007669"/>
    <property type="project" value="UniProtKB-KW"/>
</dbReference>
<keyword evidence="6 10" id="KW-0378">Hydrolase</keyword>
<comment type="subcellular location">
    <subcellularLocation>
        <location evidence="10">Cytoplasm</location>
    </subcellularLocation>
</comment>
<dbReference type="PANTHER" id="PTHR32120:SF10">
    <property type="entry name" value="SMALL RIBOSOMAL SUBUNIT BIOGENESIS GTPASE RSGA"/>
    <property type="match status" value="1"/>
</dbReference>
<evidence type="ECO:0000259" key="12">
    <source>
        <dbReference type="PROSITE" id="PS50936"/>
    </source>
</evidence>
<evidence type="ECO:0000256" key="10">
    <source>
        <dbReference type="HAMAP-Rule" id="MF_01820"/>
    </source>
</evidence>
<dbReference type="GO" id="GO:0003924">
    <property type="term" value="F:GTPase activity"/>
    <property type="evidence" value="ECO:0007669"/>
    <property type="project" value="UniProtKB-UniRule"/>
</dbReference>
<protein>
    <recommendedName>
        <fullName evidence="10">Small ribosomal subunit biogenesis GTPase RsgA</fullName>
        <ecNumber evidence="10">3.6.1.-</ecNumber>
    </recommendedName>
</protein>
<evidence type="ECO:0000256" key="11">
    <source>
        <dbReference type="SAM" id="MobiDB-lite"/>
    </source>
</evidence>